<proteinExistence type="predicted"/>
<gene>
    <name evidence="1" type="ORF">VTL71DRAFT_5400</name>
</gene>
<comment type="caution">
    <text evidence="1">The sequence shown here is derived from an EMBL/GenBank/DDBJ whole genome shotgun (WGS) entry which is preliminary data.</text>
</comment>
<sequence>MGQLEATDEGTTVEMHPRNCCAAYNWLGSDVTPCFTYCAPLPARRQEAKAEQAKGRGRHGRMADYALGIVRILLQPTSRGVAQEACIGCGEGCDAARCGLFSGPQH</sequence>
<evidence type="ECO:0000313" key="1">
    <source>
        <dbReference type="EMBL" id="KAL2063595.1"/>
    </source>
</evidence>
<organism evidence="1 2">
    <name type="scientific">Oculimacula yallundae</name>
    <dbReference type="NCBI Taxonomy" id="86028"/>
    <lineage>
        <taxon>Eukaryota</taxon>
        <taxon>Fungi</taxon>
        <taxon>Dikarya</taxon>
        <taxon>Ascomycota</taxon>
        <taxon>Pezizomycotina</taxon>
        <taxon>Leotiomycetes</taxon>
        <taxon>Helotiales</taxon>
        <taxon>Ploettnerulaceae</taxon>
        <taxon>Oculimacula</taxon>
    </lineage>
</organism>
<protein>
    <submittedName>
        <fullName evidence="1">Uncharacterized protein</fullName>
    </submittedName>
</protein>
<evidence type="ECO:0000313" key="2">
    <source>
        <dbReference type="Proteomes" id="UP001595075"/>
    </source>
</evidence>
<dbReference type="Proteomes" id="UP001595075">
    <property type="component" value="Unassembled WGS sequence"/>
</dbReference>
<dbReference type="EMBL" id="JAZHXI010000015">
    <property type="protein sequence ID" value="KAL2063595.1"/>
    <property type="molecule type" value="Genomic_DNA"/>
</dbReference>
<accession>A0ABR4C1L8</accession>
<keyword evidence="2" id="KW-1185">Reference proteome</keyword>
<name>A0ABR4C1L8_9HELO</name>
<reference evidence="1 2" key="1">
    <citation type="journal article" date="2024" name="Commun. Biol.">
        <title>Comparative genomic analysis of thermophilic fungi reveals convergent evolutionary adaptations and gene losses.</title>
        <authorList>
            <person name="Steindorff A.S."/>
            <person name="Aguilar-Pontes M.V."/>
            <person name="Robinson A.J."/>
            <person name="Andreopoulos B."/>
            <person name="LaButti K."/>
            <person name="Kuo A."/>
            <person name="Mondo S."/>
            <person name="Riley R."/>
            <person name="Otillar R."/>
            <person name="Haridas S."/>
            <person name="Lipzen A."/>
            <person name="Grimwood J."/>
            <person name="Schmutz J."/>
            <person name="Clum A."/>
            <person name="Reid I.D."/>
            <person name="Moisan M.C."/>
            <person name="Butler G."/>
            <person name="Nguyen T.T.M."/>
            <person name="Dewar K."/>
            <person name="Conant G."/>
            <person name="Drula E."/>
            <person name="Henrissat B."/>
            <person name="Hansel C."/>
            <person name="Singer S."/>
            <person name="Hutchinson M.I."/>
            <person name="de Vries R.P."/>
            <person name="Natvig D.O."/>
            <person name="Powell A.J."/>
            <person name="Tsang A."/>
            <person name="Grigoriev I.V."/>
        </authorList>
    </citation>
    <scope>NUCLEOTIDE SEQUENCE [LARGE SCALE GENOMIC DNA]</scope>
    <source>
        <strain evidence="1 2">CBS 494.80</strain>
    </source>
</reference>